<organism evidence="1">
    <name type="scientific">Siphoviridae sp. ctj0M16</name>
    <dbReference type="NCBI Taxonomy" id="2827918"/>
    <lineage>
        <taxon>Viruses</taxon>
        <taxon>Duplodnaviria</taxon>
        <taxon>Heunggongvirae</taxon>
        <taxon>Uroviricota</taxon>
        <taxon>Caudoviricetes</taxon>
    </lineage>
</organism>
<proteinExistence type="predicted"/>
<reference evidence="1" key="1">
    <citation type="journal article" date="2021" name="Proc. Natl. Acad. Sci. U.S.A.">
        <title>A Catalog of Tens of Thousands of Viruses from Human Metagenomes Reveals Hidden Associations with Chronic Diseases.</title>
        <authorList>
            <person name="Tisza M.J."/>
            <person name="Buck C.B."/>
        </authorList>
    </citation>
    <scope>NUCLEOTIDE SEQUENCE</scope>
    <source>
        <strain evidence="1">Ctj0M16</strain>
    </source>
</reference>
<evidence type="ECO:0000313" key="1">
    <source>
        <dbReference type="EMBL" id="DAF46803.1"/>
    </source>
</evidence>
<accession>A0A8S5S7M3</accession>
<name>A0A8S5S7M3_9CAUD</name>
<protein>
    <submittedName>
        <fullName evidence="1">Uncharacterized protein</fullName>
    </submittedName>
</protein>
<dbReference type="EMBL" id="BK032544">
    <property type="protein sequence ID" value="DAF46803.1"/>
    <property type="molecule type" value="Genomic_DNA"/>
</dbReference>
<sequence>MINVRFKYGCAWVRLPHDAFPHQRETLNLHFG</sequence>